<evidence type="ECO:0000256" key="5">
    <source>
        <dbReference type="ARBA" id="ARBA00023136"/>
    </source>
</evidence>
<keyword evidence="2" id="KW-1003">Cell membrane</keyword>
<dbReference type="InterPro" id="IPR050833">
    <property type="entry name" value="Poly_Biosynth_Transport"/>
</dbReference>
<reference evidence="8" key="1">
    <citation type="submission" date="2016-02" db="EMBL/GenBank/DDBJ databases">
        <authorList>
            <person name="Wen L."/>
            <person name="He K."/>
            <person name="Yang H."/>
        </authorList>
    </citation>
    <scope>NUCLEOTIDE SEQUENCE</scope>
    <source>
        <strain evidence="8">K231An</strain>
    </source>
</reference>
<feature type="transmembrane region" description="Helical" evidence="7">
    <location>
        <begin position="114"/>
        <end position="131"/>
    </location>
</feature>
<dbReference type="Pfam" id="PF01943">
    <property type="entry name" value="Polysacc_synt"/>
    <property type="match status" value="1"/>
</dbReference>
<protein>
    <recommendedName>
        <fullName evidence="6">Putative O-antigen transporter</fullName>
    </recommendedName>
</protein>
<evidence type="ECO:0000256" key="3">
    <source>
        <dbReference type="ARBA" id="ARBA00022692"/>
    </source>
</evidence>
<feature type="transmembrane region" description="Helical" evidence="7">
    <location>
        <begin position="83"/>
        <end position="108"/>
    </location>
</feature>
<feature type="transmembrane region" description="Helical" evidence="7">
    <location>
        <begin position="410"/>
        <end position="431"/>
    </location>
</feature>
<evidence type="ECO:0000256" key="4">
    <source>
        <dbReference type="ARBA" id="ARBA00022989"/>
    </source>
</evidence>
<dbReference type="InterPro" id="IPR002797">
    <property type="entry name" value="Polysacc_synth"/>
</dbReference>
<dbReference type="PANTHER" id="PTHR30250:SF11">
    <property type="entry name" value="O-ANTIGEN TRANSPORTER-RELATED"/>
    <property type="match status" value="1"/>
</dbReference>
<evidence type="ECO:0000256" key="7">
    <source>
        <dbReference type="SAM" id="Phobius"/>
    </source>
</evidence>
<keyword evidence="4 7" id="KW-1133">Transmembrane helix</keyword>
<organism evidence="8">
    <name type="scientific">Klebsiella pneumoniae</name>
    <dbReference type="NCBI Taxonomy" id="573"/>
    <lineage>
        <taxon>Bacteria</taxon>
        <taxon>Pseudomonadati</taxon>
        <taxon>Pseudomonadota</taxon>
        <taxon>Gammaproteobacteria</taxon>
        <taxon>Enterobacterales</taxon>
        <taxon>Enterobacteriaceae</taxon>
        <taxon>Klebsiella/Raoultella group</taxon>
        <taxon>Klebsiella</taxon>
        <taxon>Klebsiella pneumoniae complex</taxon>
    </lineage>
</organism>
<proteinExistence type="predicted"/>
<comment type="subcellular location">
    <subcellularLocation>
        <location evidence="1">Cell membrane</location>
        <topology evidence="1">Multi-pass membrane protein</topology>
    </subcellularLocation>
</comment>
<feature type="transmembrane region" description="Helical" evidence="7">
    <location>
        <begin position="143"/>
        <end position="166"/>
    </location>
</feature>
<dbReference type="EMBL" id="LT174554">
    <property type="protein sequence ID" value="CZQ24435.1"/>
    <property type="molecule type" value="Genomic_DNA"/>
</dbReference>
<dbReference type="PANTHER" id="PTHR30250">
    <property type="entry name" value="PST FAMILY PREDICTED COLANIC ACID TRANSPORTER"/>
    <property type="match status" value="1"/>
</dbReference>
<evidence type="ECO:0000256" key="2">
    <source>
        <dbReference type="ARBA" id="ARBA00022475"/>
    </source>
</evidence>
<feature type="transmembrane region" description="Helical" evidence="7">
    <location>
        <begin position="292"/>
        <end position="314"/>
    </location>
</feature>
<name>A0A193SD53_KLEPN</name>
<feature type="transmembrane region" description="Helical" evidence="7">
    <location>
        <begin position="52"/>
        <end position="71"/>
    </location>
</feature>
<gene>
    <name evidence="8" type="primary">wzx</name>
</gene>
<feature type="transmembrane region" description="Helical" evidence="7">
    <location>
        <begin position="437"/>
        <end position="462"/>
    </location>
</feature>
<keyword evidence="3 7" id="KW-0812">Transmembrane</keyword>
<evidence type="ECO:0000313" key="8">
    <source>
        <dbReference type="EMBL" id="CZQ24435.1"/>
    </source>
</evidence>
<keyword evidence="5 7" id="KW-0472">Membrane</keyword>
<accession>A0A193SD53</accession>
<feature type="transmembrane region" description="Helical" evidence="7">
    <location>
        <begin position="380"/>
        <end position="398"/>
    </location>
</feature>
<dbReference type="RefSeq" id="WP_075286923.1">
    <property type="nucleotide sequence ID" value="NZ_BIHT01000002.1"/>
</dbReference>
<evidence type="ECO:0000256" key="1">
    <source>
        <dbReference type="ARBA" id="ARBA00004651"/>
    </source>
</evidence>
<feature type="transmembrane region" description="Helical" evidence="7">
    <location>
        <begin position="12"/>
        <end position="32"/>
    </location>
</feature>
<reference evidence="8" key="2">
    <citation type="submission" date="2016-06" db="EMBL/GenBank/DDBJ databases">
        <title>Towards a vaccine: An investigation of Klebsiella pneumoniae surface antigens.</title>
        <authorList>
            <person name="Follador R."/>
            <person name="Heinz E."/>
            <person name="Wyres K.L."/>
            <person name="Ellington M.J."/>
            <person name="Kowarik M."/>
            <person name="Holt K.E."/>
            <person name="Thomson N.R."/>
        </authorList>
    </citation>
    <scope>NUCLEOTIDE SEQUENCE</scope>
    <source>
        <strain evidence="8">K231An</strain>
    </source>
</reference>
<dbReference type="GO" id="GO:0005886">
    <property type="term" value="C:plasma membrane"/>
    <property type="evidence" value="ECO:0007669"/>
    <property type="project" value="UniProtKB-SubCell"/>
</dbReference>
<dbReference type="PATRIC" id="fig|573.1736.peg.2836"/>
<sequence>MNKYTKLLNNSIIFAFGSLSSKLIVILLVPLYTYYLSSQDYGVVDLITSTQALLMPFITLTVEQAILRYIIGSKDKNEINSIFSSAFFICVISVFVFLIVCIILFYFRVWDPKLIFYFYLLICISSFQVIFSTYLRAVDKNKIFAVNGIIQVLTLLVFNVLFLVVMDLGIDGYLISLILSYVVSTIFCLCNSRDVGISYKLVYSKTLRKIISFSFPLIPNYSMWWLVNNSTRYVVLSFVGLSANGLFAVASKIPMCINVFVTVFQQAWQISAFEEFESQDRSKYYSSVFRHYYLFLFLLASFLLVINKWIFTYLVSDEYFLAWEMVPFLVFGVLYQTFSSFLGTIYTANYKTKSVFMTSAIGAGISIGSNFIFIPLYGAAYAGLGAALGFFIMWVFRLRDTRKIVYTELNYLEFFLLNVVYLIQIALLFIFRESSLFMVTAVQSFTFCIVIFISRSFIYTTLTFAKKKFLKKH</sequence>
<evidence type="ECO:0000256" key="6">
    <source>
        <dbReference type="ARBA" id="ARBA00049738"/>
    </source>
</evidence>
<feature type="transmembrane region" description="Helical" evidence="7">
    <location>
        <begin position="210"/>
        <end position="227"/>
    </location>
</feature>
<feature type="transmembrane region" description="Helical" evidence="7">
    <location>
        <begin position="172"/>
        <end position="190"/>
    </location>
</feature>
<feature type="transmembrane region" description="Helical" evidence="7">
    <location>
        <begin position="355"/>
        <end position="374"/>
    </location>
</feature>
<dbReference type="AlphaFoldDB" id="A0A193SD53"/>
<feature type="transmembrane region" description="Helical" evidence="7">
    <location>
        <begin position="326"/>
        <end position="348"/>
    </location>
</feature>